<dbReference type="RefSeq" id="WP_203838435.1">
    <property type="nucleotide sequence ID" value="NZ_BAAATV010000026.1"/>
</dbReference>
<accession>A0ABQ3ZRW9</accession>
<comment type="caution">
    <text evidence="1">The sequence shown here is derived from an EMBL/GenBank/DDBJ whole genome shotgun (WGS) entry which is preliminary data.</text>
</comment>
<evidence type="ECO:0000313" key="2">
    <source>
        <dbReference type="Proteomes" id="UP000603200"/>
    </source>
</evidence>
<organism evidence="1 2">
    <name type="scientific">Winogradskya humida</name>
    <dbReference type="NCBI Taxonomy" id="113566"/>
    <lineage>
        <taxon>Bacteria</taxon>
        <taxon>Bacillati</taxon>
        <taxon>Actinomycetota</taxon>
        <taxon>Actinomycetes</taxon>
        <taxon>Micromonosporales</taxon>
        <taxon>Micromonosporaceae</taxon>
        <taxon>Winogradskya</taxon>
    </lineage>
</organism>
<dbReference type="EMBL" id="BOMN01000056">
    <property type="protein sequence ID" value="GIE21309.1"/>
    <property type="molecule type" value="Genomic_DNA"/>
</dbReference>
<keyword evidence="2" id="KW-1185">Reference proteome</keyword>
<protein>
    <recommendedName>
        <fullName evidence="3">Phasin protein</fullName>
    </recommendedName>
</protein>
<sequence length="138" mass="14564">MGDGMNVETGGLTDFSRAVHADTDVFLGPATDRAQVQFREGVLFGQGNASDAVKLAKDNYATALGISLQNLEQYVKAARLMANAAEKAAAAFEASDARSADGVSLAQQALWDAAEEARRIDEAAAQAYRRHGGQAVMM</sequence>
<evidence type="ECO:0000313" key="1">
    <source>
        <dbReference type="EMBL" id="GIE21309.1"/>
    </source>
</evidence>
<proteinExistence type="predicted"/>
<dbReference type="Proteomes" id="UP000603200">
    <property type="component" value="Unassembled WGS sequence"/>
</dbReference>
<reference evidence="1 2" key="1">
    <citation type="submission" date="2021-01" db="EMBL/GenBank/DDBJ databases">
        <title>Whole genome shotgun sequence of Actinoplanes humidus NBRC 14915.</title>
        <authorList>
            <person name="Komaki H."/>
            <person name="Tamura T."/>
        </authorList>
    </citation>
    <scope>NUCLEOTIDE SEQUENCE [LARGE SCALE GENOMIC DNA]</scope>
    <source>
        <strain evidence="1 2">NBRC 14915</strain>
    </source>
</reference>
<evidence type="ECO:0008006" key="3">
    <source>
        <dbReference type="Google" id="ProtNLM"/>
    </source>
</evidence>
<name>A0ABQ3ZRW9_9ACTN</name>
<gene>
    <name evidence="1" type="ORF">Ahu01nite_044110</name>
</gene>